<gene>
    <name evidence="1" type="ORF">A3A13_03785</name>
</gene>
<evidence type="ECO:0000313" key="2">
    <source>
        <dbReference type="Proteomes" id="UP000178911"/>
    </source>
</evidence>
<sequence>MRVAMISYNLFVDGERNGWKNLKDNSILLLQNTAREGWGMSRAPLTKSGEDKQHTESVAILDPLWTQLQNELPTIDAVVMYVGSVGAERVIAFAAKHGLTPDRAIFVCCDCNLHTKLCLINSNGFSSSIIIDCECEGHSTMNRIYRRILNEGRLLG</sequence>
<accession>A0A1F8GGU9</accession>
<name>A0A1F8GGU9_9BACT</name>
<evidence type="ECO:0000313" key="1">
    <source>
        <dbReference type="EMBL" id="OGN24270.1"/>
    </source>
</evidence>
<reference evidence="1 2" key="1">
    <citation type="journal article" date="2016" name="Nat. Commun.">
        <title>Thousands of microbial genomes shed light on interconnected biogeochemical processes in an aquifer system.</title>
        <authorList>
            <person name="Anantharaman K."/>
            <person name="Brown C.T."/>
            <person name="Hug L.A."/>
            <person name="Sharon I."/>
            <person name="Castelle C.J."/>
            <person name="Probst A.J."/>
            <person name="Thomas B.C."/>
            <person name="Singh A."/>
            <person name="Wilkins M.J."/>
            <person name="Karaoz U."/>
            <person name="Brodie E.L."/>
            <person name="Williams K.H."/>
            <person name="Hubbard S.S."/>
            <person name="Banfield J.F."/>
        </authorList>
    </citation>
    <scope>NUCLEOTIDE SEQUENCE [LARGE SCALE GENOMIC DNA]</scope>
</reference>
<proteinExistence type="predicted"/>
<dbReference type="AlphaFoldDB" id="A0A1F8GGU9"/>
<organism evidence="1 2">
    <name type="scientific">Candidatus Yanofskybacteria bacterium RIFCSPLOWO2_01_FULL_43_22</name>
    <dbReference type="NCBI Taxonomy" id="1802695"/>
    <lineage>
        <taxon>Bacteria</taxon>
        <taxon>Candidatus Yanofskyibacteriota</taxon>
    </lineage>
</organism>
<dbReference type="Proteomes" id="UP000178911">
    <property type="component" value="Unassembled WGS sequence"/>
</dbReference>
<protein>
    <submittedName>
        <fullName evidence="1">Uncharacterized protein</fullName>
    </submittedName>
</protein>
<comment type="caution">
    <text evidence="1">The sequence shown here is derived from an EMBL/GenBank/DDBJ whole genome shotgun (WGS) entry which is preliminary data.</text>
</comment>
<dbReference type="EMBL" id="MGKJ01000013">
    <property type="protein sequence ID" value="OGN24270.1"/>
    <property type="molecule type" value="Genomic_DNA"/>
</dbReference>